<dbReference type="GO" id="GO:0006352">
    <property type="term" value="P:DNA-templated transcription initiation"/>
    <property type="evidence" value="ECO:0007669"/>
    <property type="project" value="InterPro"/>
</dbReference>
<feature type="domain" description="RNA polymerase sigma-70 region 4" evidence="1">
    <location>
        <begin position="123"/>
        <end position="171"/>
    </location>
</feature>
<evidence type="ECO:0000313" key="3">
    <source>
        <dbReference type="Proteomes" id="UP000811899"/>
    </source>
</evidence>
<protein>
    <submittedName>
        <fullName evidence="2">Sigma-70 family RNA polymerase sigma factor</fullName>
    </submittedName>
</protein>
<name>A0AAW4L040_9BACT</name>
<dbReference type="Pfam" id="PF04545">
    <property type="entry name" value="Sigma70_r4"/>
    <property type="match status" value="1"/>
</dbReference>
<comment type="caution">
    <text evidence="2">The sequence shown here is derived from an EMBL/GenBank/DDBJ whole genome shotgun (WGS) entry which is preliminary data.</text>
</comment>
<dbReference type="Gene3D" id="1.10.10.10">
    <property type="entry name" value="Winged helix-like DNA-binding domain superfamily/Winged helix DNA-binding domain"/>
    <property type="match status" value="1"/>
</dbReference>
<proteinExistence type="predicted"/>
<reference evidence="2 3" key="1">
    <citation type="submission" date="2021-05" db="EMBL/GenBank/DDBJ databases">
        <title>The draft genome of Geobacter pelophilus DSM 12255.</title>
        <authorList>
            <person name="Xu Z."/>
            <person name="Masuda Y."/>
            <person name="Itoh H."/>
            <person name="Senoo K."/>
        </authorList>
    </citation>
    <scope>NUCLEOTIDE SEQUENCE [LARGE SCALE GENOMIC DNA]</scope>
    <source>
        <strain evidence="2 3">DSM 12255</strain>
    </source>
</reference>
<dbReference type="InterPro" id="IPR007630">
    <property type="entry name" value="RNA_pol_sigma70_r4"/>
</dbReference>
<evidence type="ECO:0000313" key="2">
    <source>
        <dbReference type="EMBL" id="MBT0663165.1"/>
    </source>
</evidence>
<gene>
    <name evidence="2" type="ORF">KI809_02525</name>
</gene>
<dbReference type="InterPro" id="IPR013324">
    <property type="entry name" value="RNA_pol_sigma_r3/r4-like"/>
</dbReference>
<accession>A0AAW4L040</accession>
<dbReference type="AlphaFoldDB" id="A0AAW4L040"/>
<evidence type="ECO:0000259" key="1">
    <source>
        <dbReference type="Pfam" id="PF04545"/>
    </source>
</evidence>
<dbReference type="Proteomes" id="UP000811899">
    <property type="component" value="Unassembled WGS sequence"/>
</dbReference>
<keyword evidence="3" id="KW-1185">Reference proteome</keyword>
<dbReference type="GO" id="GO:0003700">
    <property type="term" value="F:DNA-binding transcription factor activity"/>
    <property type="evidence" value="ECO:0007669"/>
    <property type="project" value="InterPro"/>
</dbReference>
<organism evidence="2 3">
    <name type="scientific">Geoanaerobacter pelophilus</name>
    <dbReference type="NCBI Taxonomy" id="60036"/>
    <lineage>
        <taxon>Bacteria</taxon>
        <taxon>Pseudomonadati</taxon>
        <taxon>Thermodesulfobacteriota</taxon>
        <taxon>Desulfuromonadia</taxon>
        <taxon>Geobacterales</taxon>
        <taxon>Geobacteraceae</taxon>
        <taxon>Geoanaerobacter</taxon>
    </lineage>
</organism>
<dbReference type="SUPFAM" id="SSF88659">
    <property type="entry name" value="Sigma3 and sigma4 domains of RNA polymerase sigma factors"/>
    <property type="match status" value="1"/>
</dbReference>
<sequence>MDFQQAAAWVKDHQPVIKGYIAKYRRFSPYEECDYMQEAFEAAMIAAVRSKQKHIRFEAAFWKVFRSQISVITPSPDILTHGSNSIPSHLCTEDLAAISGKRNKGRQKQPNTEAIYNSICHLLTEKEQQVLYLSLGIGMEGRLSNYEIAERLGCVVSNVRDILNRAMVRVKTLVSSGAIDPQRFA</sequence>
<dbReference type="InterPro" id="IPR036388">
    <property type="entry name" value="WH-like_DNA-bd_sf"/>
</dbReference>
<dbReference type="RefSeq" id="WP_214169932.1">
    <property type="nucleotide sequence ID" value="NZ_JAHCVJ010000001.1"/>
</dbReference>
<dbReference type="EMBL" id="JAHCVJ010000001">
    <property type="protein sequence ID" value="MBT0663165.1"/>
    <property type="molecule type" value="Genomic_DNA"/>
</dbReference>